<accession>G5J224</accession>
<proteinExistence type="predicted"/>
<name>G5J224_CROWT</name>
<evidence type="ECO:0000313" key="2">
    <source>
        <dbReference type="Proteomes" id="UP000003477"/>
    </source>
</evidence>
<evidence type="ECO:0000313" key="1">
    <source>
        <dbReference type="EMBL" id="EHJ13762.1"/>
    </source>
</evidence>
<dbReference type="Proteomes" id="UP000003477">
    <property type="component" value="Unassembled WGS sequence"/>
</dbReference>
<dbReference type="GeneID" id="88765342"/>
<protein>
    <submittedName>
        <fullName evidence="1">Uncharacterized protein</fullName>
    </submittedName>
</protein>
<organism evidence="1 2">
    <name type="scientific">Crocosphaera watsonii WH 0003</name>
    <dbReference type="NCBI Taxonomy" id="423471"/>
    <lineage>
        <taxon>Bacteria</taxon>
        <taxon>Bacillati</taxon>
        <taxon>Cyanobacteriota</taxon>
        <taxon>Cyanophyceae</taxon>
        <taxon>Oscillatoriophycideae</taxon>
        <taxon>Chroococcales</taxon>
        <taxon>Aphanothecaceae</taxon>
        <taxon>Crocosphaera</taxon>
    </lineage>
</organism>
<dbReference type="EMBL" id="AESD01000237">
    <property type="protein sequence ID" value="EHJ13762.1"/>
    <property type="molecule type" value="Genomic_DNA"/>
</dbReference>
<dbReference type="RefSeq" id="WP_007309970.1">
    <property type="nucleotide sequence ID" value="NZ_AESD01000237.1"/>
</dbReference>
<gene>
    <name evidence="1" type="ORF">CWATWH0003_1559</name>
</gene>
<comment type="caution">
    <text evidence="1">The sequence shown here is derived from an EMBL/GenBank/DDBJ whole genome shotgun (WGS) entry which is preliminary data.</text>
</comment>
<reference evidence="1 2" key="1">
    <citation type="journal article" date="2011" name="Front. Microbiol.">
        <title>Two Strains of Crocosphaera watsonii with Highly Conserved Genomes are Distinguished by Strain-Specific Features.</title>
        <authorList>
            <person name="Bench S.R."/>
            <person name="Ilikchyan I.N."/>
            <person name="Tripp H.J."/>
            <person name="Zehr J.P."/>
        </authorList>
    </citation>
    <scope>NUCLEOTIDE SEQUENCE [LARGE SCALE GENOMIC DNA]</scope>
    <source>
        <strain evidence="1 2">WH 0003</strain>
    </source>
</reference>
<dbReference type="PATRIC" id="fig|423471.3.peg.1454"/>
<dbReference type="AlphaFoldDB" id="G5J224"/>
<sequence>MTTKLSLSDIEYWQKQWPKDEATETAFEMILTEDGDIETAFNELFKAKNGTIQYGNKSLWEVTLNVLRKEICNKNDSLKSEIKNLRKNPKETAIITGIIVSIIDKCQLPLDTGLATMIVLWILKVGIDIFCDYTENDQ</sequence>